<evidence type="ECO:0000256" key="6">
    <source>
        <dbReference type="ARBA" id="ARBA00022691"/>
    </source>
</evidence>
<keyword evidence="2" id="KW-0963">Cytoplasm</keyword>
<dbReference type="SUPFAM" id="SSF53335">
    <property type="entry name" value="S-adenosyl-L-methionine-dependent methyltransferases"/>
    <property type="match status" value="1"/>
</dbReference>
<keyword evidence="4 10" id="KW-0489">Methyltransferase</keyword>
<dbReference type="EC" id="2.1.1.214" evidence="9"/>
<evidence type="ECO:0000313" key="14">
    <source>
        <dbReference type="Proteomes" id="UP001485043"/>
    </source>
</evidence>
<accession>A0AAW1T6M4</accession>
<keyword evidence="5 10" id="KW-0808">Transferase</keyword>
<name>A0AAW1T6M4_9CHLO</name>
<dbReference type="InterPro" id="IPR059073">
    <property type="entry name" value="TRMT11_N"/>
</dbReference>
<protein>
    <recommendedName>
        <fullName evidence="9">tRNA (guanine(10)-N(2))-methyltransferase</fullName>
        <ecNumber evidence="9">2.1.1.214</ecNumber>
    </recommendedName>
</protein>
<dbReference type="AlphaFoldDB" id="A0AAW1T6M4"/>
<evidence type="ECO:0000256" key="2">
    <source>
        <dbReference type="ARBA" id="ARBA00022490"/>
    </source>
</evidence>
<dbReference type="PROSITE" id="PS51627">
    <property type="entry name" value="SAM_MT_TRM11"/>
    <property type="match status" value="1"/>
</dbReference>
<evidence type="ECO:0000256" key="5">
    <source>
        <dbReference type="ARBA" id="ARBA00022679"/>
    </source>
</evidence>
<evidence type="ECO:0000259" key="11">
    <source>
        <dbReference type="Pfam" id="PF01170"/>
    </source>
</evidence>
<dbReference type="Pfam" id="PF01170">
    <property type="entry name" value="UPF0020"/>
    <property type="match status" value="1"/>
</dbReference>
<dbReference type="GO" id="GO:0043527">
    <property type="term" value="C:tRNA methyltransferase complex"/>
    <property type="evidence" value="ECO:0007669"/>
    <property type="project" value="UniProtKB-ARBA"/>
</dbReference>
<evidence type="ECO:0000259" key="12">
    <source>
        <dbReference type="Pfam" id="PF25904"/>
    </source>
</evidence>
<evidence type="ECO:0000256" key="7">
    <source>
        <dbReference type="ARBA" id="ARBA00022694"/>
    </source>
</evidence>
<gene>
    <name evidence="13" type="ORF">WJX84_005418</name>
</gene>
<dbReference type="PANTHER" id="PTHR13370:SF3">
    <property type="entry name" value="TRNA (GUANINE(10)-N2)-METHYLTRANSFERASE HOMOLOG"/>
    <property type="match status" value="1"/>
</dbReference>
<evidence type="ECO:0000256" key="10">
    <source>
        <dbReference type="PROSITE-ProRule" id="PRU00959"/>
    </source>
</evidence>
<evidence type="ECO:0000313" key="13">
    <source>
        <dbReference type="EMBL" id="KAK9864621.1"/>
    </source>
</evidence>
<evidence type="ECO:0000256" key="3">
    <source>
        <dbReference type="ARBA" id="ARBA00022555"/>
    </source>
</evidence>
<dbReference type="PROSITE" id="PS00092">
    <property type="entry name" value="N6_MTASE"/>
    <property type="match status" value="1"/>
</dbReference>
<dbReference type="GO" id="GO:0005737">
    <property type="term" value="C:cytoplasm"/>
    <property type="evidence" value="ECO:0007669"/>
    <property type="project" value="UniProtKB-SubCell"/>
</dbReference>
<reference evidence="13 14" key="1">
    <citation type="journal article" date="2024" name="Nat. Commun.">
        <title>Phylogenomics reveals the evolutionary origins of lichenization in chlorophyte algae.</title>
        <authorList>
            <person name="Puginier C."/>
            <person name="Libourel C."/>
            <person name="Otte J."/>
            <person name="Skaloud P."/>
            <person name="Haon M."/>
            <person name="Grisel S."/>
            <person name="Petersen M."/>
            <person name="Berrin J.G."/>
            <person name="Delaux P.M."/>
            <person name="Dal Grande F."/>
            <person name="Keller J."/>
        </authorList>
    </citation>
    <scope>NUCLEOTIDE SEQUENCE [LARGE SCALE GENOMIC DNA]</scope>
    <source>
        <strain evidence="13 14">SAG 2523</strain>
    </source>
</reference>
<feature type="domain" description="Ribosomal RNA large subunit methyltransferase K/L-like methyltransferase" evidence="11">
    <location>
        <begin position="211"/>
        <end position="261"/>
    </location>
</feature>
<keyword evidence="7 10" id="KW-0819">tRNA processing</keyword>
<evidence type="ECO:0000256" key="8">
    <source>
        <dbReference type="ARBA" id="ARBA00022884"/>
    </source>
</evidence>
<dbReference type="Proteomes" id="UP001485043">
    <property type="component" value="Unassembled WGS sequence"/>
</dbReference>
<comment type="subcellular location">
    <subcellularLocation>
        <location evidence="1">Cytoplasm</location>
    </subcellularLocation>
</comment>
<comment type="similarity">
    <text evidence="10">Belongs to the class I-like SAM-binding methyltransferase superfamily. TRM11 methyltransferase family.</text>
</comment>
<dbReference type="GO" id="GO:0008033">
    <property type="term" value="P:tRNA processing"/>
    <property type="evidence" value="ECO:0007669"/>
    <property type="project" value="UniProtKB-UniRule"/>
</dbReference>
<keyword evidence="3 10" id="KW-0820">tRNA-binding</keyword>
<evidence type="ECO:0000256" key="9">
    <source>
        <dbReference type="ARBA" id="ARBA00066937"/>
    </source>
</evidence>
<dbReference type="Pfam" id="PF25904">
    <property type="entry name" value="Tmrp11_N"/>
    <property type="match status" value="1"/>
</dbReference>
<keyword evidence="6 10" id="KW-0949">S-adenosyl-L-methionine</keyword>
<comment type="caution">
    <text evidence="13">The sequence shown here is derived from an EMBL/GenBank/DDBJ whole genome shotgun (WGS) entry which is preliminary data.</text>
</comment>
<dbReference type="Gene3D" id="3.40.50.150">
    <property type="entry name" value="Vaccinia Virus protein VP39"/>
    <property type="match status" value="1"/>
</dbReference>
<feature type="domain" description="tRNA (guanine(10)-N(2))-methyltransferase TRMT11 N-terminal" evidence="12">
    <location>
        <begin position="22"/>
        <end position="199"/>
    </location>
</feature>
<dbReference type="PIRSF" id="PIRSF017259">
    <property type="entry name" value="tRNA_mtfrase_TRM11"/>
    <property type="match status" value="1"/>
</dbReference>
<dbReference type="GO" id="GO:0032259">
    <property type="term" value="P:methylation"/>
    <property type="evidence" value="ECO:0007669"/>
    <property type="project" value="UniProtKB-UniRule"/>
</dbReference>
<keyword evidence="14" id="KW-1185">Reference proteome</keyword>
<dbReference type="GO" id="GO:0160102">
    <property type="term" value="F:tRNA (guanine(10)-N2)-methyltransferase activity"/>
    <property type="evidence" value="ECO:0007669"/>
    <property type="project" value="UniProtKB-EC"/>
</dbReference>
<proteinExistence type="inferred from homology"/>
<evidence type="ECO:0000256" key="1">
    <source>
        <dbReference type="ARBA" id="ARBA00004496"/>
    </source>
</evidence>
<keyword evidence="8 10" id="KW-0694">RNA-binding</keyword>
<dbReference type="EMBL" id="JALJOV010000331">
    <property type="protein sequence ID" value="KAK9864621.1"/>
    <property type="molecule type" value="Genomic_DNA"/>
</dbReference>
<dbReference type="InterPro" id="IPR016691">
    <property type="entry name" value="TRMT11"/>
</dbReference>
<evidence type="ECO:0000256" key="4">
    <source>
        <dbReference type="ARBA" id="ARBA00022603"/>
    </source>
</evidence>
<dbReference type="PANTHER" id="PTHR13370">
    <property type="entry name" value="RNA METHYLASE-RELATED"/>
    <property type="match status" value="1"/>
</dbReference>
<dbReference type="GO" id="GO:0000049">
    <property type="term" value="F:tRNA binding"/>
    <property type="evidence" value="ECO:0007669"/>
    <property type="project" value="UniProtKB-UniRule"/>
</dbReference>
<sequence>MFTVAERQPADQPFTSTLGETEYLCWFLHRHLDFRRQEVEAVLGTAAVPQPRPVHWRQPYGACDVSPFWYIGLRSEAEALALTERCMIARGIYEIWGEGDDMAELQRSIETCAAEKMAPWCSPEVSFKVAVDGWGQALTQDQQVELIEQLAFLPFKGRVNLKRPDVIFHLIVARRQENTGLPEVPHRFYFGREVASSKRNAIVKRYALPNRRYLGPTSMDTEMAFIMCNQAQVRKGMLVWDPFVGTGSILVAAAHLGAQTFGTDIDIRVIKWGKKDPAGCPVDIWSNFSDYGLTAPAGLLRADVHSPPFRGNLQNIFGAIVCDPPYGVRAGGTKMEPKPRESQLNPIDHIPSTTPYPLSECLWDLLDLAARLLIPGARLVYFLPSIPHLYQANLLPSHPALEMVANSEQILTQRYSRRLITMRKVAQHDPAAAAAHLRAIQSSLHTLDEIASSVWQPRQEEPTGDGIANVEKRRYRSKLV</sequence>
<organism evidence="13 14">
    <name type="scientific">Apatococcus fuscideae</name>
    <dbReference type="NCBI Taxonomy" id="2026836"/>
    <lineage>
        <taxon>Eukaryota</taxon>
        <taxon>Viridiplantae</taxon>
        <taxon>Chlorophyta</taxon>
        <taxon>core chlorophytes</taxon>
        <taxon>Trebouxiophyceae</taxon>
        <taxon>Chlorellales</taxon>
        <taxon>Chlorellaceae</taxon>
        <taxon>Apatococcus</taxon>
    </lineage>
</organism>
<dbReference type="InterPro" id="IPR002052">
    <property type="entry name" value="DNA_methylase_N6_adenine_CS"/>
</dbReference>
<dbReference type="InterPro" id="IPR000241">
    <property type="entry name" value="RlmKL-like_Mtase"/>
</dbReference>
<dbReference type="InterPro" id="IPR029063">
    <property type="entry name" value="SAM-dependent_MTases_sf"/>
</dbReference>